<evidence type="ECO:0000313" key="2">
    <source>
        <dbReference type="Proteomes" id="UP001066276"/>
    </source>
</evidence>
<dbReference type="EMBL" id="JANPWB010000016">
    <property type="protein sequence ID" value="KAJ1082245.1"/>
    <property type="molecule type" value="Genomic_DNA"/>
</dbReference>
<dbReference type="AlphaFoldDB" id="A0AAV7KSR9"/>
<name>A0AAV7KSR9_PLEWA</name>
<accession>A0AAV7KSR9</accession>
<keyword evidence="2" id="KW-1185">Reference proteome</keyword>
<protein>
    <submittedName>
        <fullName evidence="1">Uncharacterized protein</fullName>
    </submittedName>
</protein>
<gene>
    <name evidence="1" type="ORF">NDU88_002413</name>
</gene>
<sequence length="83" mass="9305">MKEPVSTEEQLTAFDDEDRVIFSVDCLIIGVVDGDVVIEKDEVEDIVEMVLVTVVDATVHVFFVRGINVEAFVEGWMLVDNCQ</sequence>
<reference evidence="1" key="1">
    <citation type="journal article" date="2022" name="bioRxiv">
        <title>Sequencing and chromosome-scale assembly of the giantPleurodeles waltlgenome.</title>
        <authorList>
            <person name="Brown T."/>
            <person name="Elewa A."/>
            <person name="Iarovenko S."/>
            <person name="Subramanian E."/>
            <person name="Araus A.J."/>
            <person name="Petzold A."/>
            <person name="Susuki M."/>
            <person name="Suzuki K.-i.T."/>
            <person name="Hayashi T."/>
            <person name="Toyoda A."/>
            <person name="Oliveira C."/>
            <person name="Osipova E."/>
            <person name="Leigh N.D."/>
            <person name="Simon A."/>
            <person name="Yun M.H."/>
        </authorList>
    </citation>
    <scope>NUCLEOTIDE SEQUENCE</scope>
    <source>
        <strain evidence="1">20211129_DDA</strain>
        <tissue evidence="1">Liver</tissue>
    </source>
</reference>
<dbReference type="Proteomes" id="UP001066276">
    <property type="component" value="Chromosome 12"/>
</dbReference>
<proteinExistence type="predicted"/>
<comment type="caution">
    <text evidence="1">The sequence shown here is derived from an EMBL/GenBank/DDBJ whole genome shotgun (WGS) entry which is preliminary data.</text>
</comment>
<evidence type="ECO:0000313" key="1">
    <source>
        <dbReference type="EMBL" id="KAJ1082245.1"/>
    </source>
</evidence>
<organism evidence="1 2">
    <name type="scientific">Pleurodeles waltl</name>
    <name type="common">Iberian ribbed newt</name>
    <dbReference type="NCBI Taxonomy" id="8319"/>
    <lineage>
        <taxon>Eukaryota</taxon>
        <taxon>Metazoa</taxon>
        <taxon>Chordata</taxon>
        <taxon>Craniata</taxon>
        <taxon>Vertebrata</taxon>
        <taxon>Euteleostomi</taxon>
        <taxon>Amphibia</taxon>
        <taxon>Batrachia</taxon>
        <taxon>Caudata</taxon>
        <taxon>Salamandroidea</taxon>
        <taxon>Salamandridae</taxon>
        <taxon>Pleurodelinae</taxon>
        <taxon>Pleurodeles</taxon>
    </lineage>
</organism>